<protein>
    <submittedName>
        <fullName evidence="5">Molybdate ABC transporter substrate-binding protein</fullName>
    </submittedName>
</protein>
<comment type="caution">
    <text evidence="5">The sequence shown here is derived from an EMBL/GenBank/DDBJ whole genome shotgun (WGS) entry which is preliminary data.</text>
</comment>
<feature type="compositionally biased region" description="Polar residues" evidence="4">
    <location>
        <begin position="1"/>
        <end position="10"/>
    </location>
</feature>
<dbReference type="NCBIfam" id="TIGR01256">
    <property type="entry name" value="modA"/>
    <property type="match status" value="1"/>
</dbReference>
<dbReference type="EMBL" id="JBBKTX010000014">
    <property type="protein sequence ID" value="MFK4753162.1"/>
    <property type="molecule type" value="Genomic_DNA"/>
</dbReference>
<dbReference type="CDD" id="cd13539">
    <property type="entry name" value="PBP2_AvModA"/>
    <property type="match status" value="1"/>
</dbReference>
<evidence type="ECO:0000256" key="2">
    <source>
        <dbReference type="ARBA" id="ARBA00022723"/>
    </source>
</evidence>
<feature type="region of interest" description="Disordered" evidence="4">
    <location>
        <begin position="1"/>
        <end position="22"/>
    </location>
</feature>
<organism evidence="5 6">
    <name type="scientific">Oceanobacter antarcticus</name>
    <dbReference type="NCBI Taxonomy" id="3133425"/>
    <lineage>
        <taxon>Bacteria</taxon>
        <taxon>Pseudomonadati</taxon>
        <taxon>Pseudomonadota</taxon>
        <taxon>Gammaproteobacteria</taxon>
        <taxon>Oceanospirillales</taxon>
        <taxon>Oceanospirillaceae</taxon>
        <taxon>Oceanobacter</taxon>
    </lineage>
</organism>
<evidence type="ECO:0000313" key="5">
    <source>
        <dbReference type="EMBL" id="MFK4753162.1"/>
    </source>
</evidence>
<dbReference type="Proteomes" id="UP001620597">
    <property type="component" value="Unassembled WGS sequence"/>
</dbReference>
<dbReference type="Pfam" id="PF13531">
    <property type="entry name" value="SBP_bac_11"/>
    <property type="match status" value="1"/>
</dbReference>
<keyword evidence="2" id="KW-0479">Metal-binding</keyword>
<evidence type="ECO:0000256" key="1">
    <source>
        <dbReference type="ARBA" id="ARBA00009175"/>
    </source>
</evidence>
<sequence>MIDQPTTFSTFPHPDTDRHQYRHPNPRIIRDIALFMGTLLCLTAAHADTVAVAVAANFTAPMKHIAAEFEEKTGHVAQLSFGSSGKFVAQIQNGAPFDVFLSADQQKPEVLEAAETAVANSRFSYALGRLALWTIQPDIDPLATLRNGQFNKLAIANPRLAPYGLAATQVITQLGLSEPIESKLVQGDSIAQAWQFVSTGNADLGFVALSQISLNGKISKGTAWVVPLEQHDPIRQDAVLLQRGENNKAAVALLQYLQSAPARLIIRQYGYDIPQ</sequence>
<proteinExistence type="inferred from homology"/>
<comment type="similarity">
    <text evidence="1">Belongs to the bacterial solute-binding protein ModA family.</text>
</comment>
<dbReference type="InterPro" id="IPR044084">
    <property type="entry name" value="AvModA-like_subst-bd"/>
</dbReference>
<dbReference type="PANTHER" id="PTHR30632:SF14">
    <property type="entry name" value="TUNGSTATE_MOLYBDATE_CHROMATE-BINDING PROTEIN MODA"/>
    <property type="match status" value="1"/>
</dbReference>
<keyword evidence="3" id="KW-0732">Signal</keyword>
<dbReference type="InterPro" id="IPR005950">
    <property type="entry name" value="ModA"/>
</dbReference>
<evidence type="ECO:0000256" key="3">
    <source>
        <dbReference type="ARBA" id="ARBA00022729"/>
    </source>
</evidence>
<dbReference type="RefSeq" id="WP_416206239.1">
    <property type="nucleotide sequence ID" value="NZ_JBBKTX010000014.1"/>
</dbReference>
<gene>
    <name evidence="5" type="primary">modA</name>
    <name evidence="5" type="ORF">WG929_12135</name>
</gene>
<evidence type="ECO:0000313" key="6">
    <source>
        <dbReference type="Proteomes" id="UP001620597"/>
    </source>
</evidence>
<evidence type="ECO:0000256" key="4">
    <source>
        <dbReference type="SAM" id="MobiDB-lite"/>
    </source>
</evidence>
<keyword evidence="6" id="KW-1185">Reference proteome</keyword>
<dbReference type="PIRSF" id="PIRSF004846">
    <property type="entry name" value="ModA"/>
    <property type="match status" value="1"/>
</dbReference>
<dbReference type="InterPro" id="IPR050682">
    <property type="entry name" value="ModA/WtpA"/>
</dbReference>
<dbReference type="PANTHER" id="PTHR30632">
    <property type="entry name" value="MOLYBDATE-BINDING PERIPLASMIC PROTEIN"/>
    <property type="match status" value="1"/>
</dbReference>
<dbReference type="SUPFAM" id="SSF53850">
    <property type="entry name" value="Periplasmic binding protein-like II"/>
    <property type="match status" value="1"/>
</dbReference>
<dbReference type="Gene3D" id="3.40.190.10">
    <property type="entry name" value="Periplasmic binding protein-like II"/>
    <property type="match status" value="2"/>
</dbReference>
<name>A0ABW8NJK8_9GAMM</name>
<accession>A0ABW8NJK8</accession>
<reference evidence="5 6" key="1">
    <citation type="submission" date="2024-03" db="EMBL/GenBank/DDBJ databases">
        <title>High-quality draft genome sequence of Oceanobacter sp. wDCs-4.</title>
        <authorList>
            <person name="Dong C."/>
        </authorList>
    </citation>
    <scope>NUCLEOTIDE SEQUENCE [LARGE SCALE GENOMIC DNA]</scope>
    <source>
        <strain evidence="6">wDCs-4</strain>
    </source>
</reference>